<evidence type="ECO:0000313" key="2">
    <source>
        <dbReference type="Proteomes" id="UP000887013"/>
    </source>
</evidence>
<accession>A0A8X6MU61</accession>
<organism evidence="1 2">
    <name type="scientific">Nephila pilipes</name>
    <name type="common">Giant wood spider</name>
    <name type="synonym">Nephila maculata</name>
    <dbReference type="NCBI Taxonomy" id="299642"/>
    <lineage>
        <taxon>Eukaryota</taxon>
        <taxon>Metazoa</taxon>
        <taxon>Ecdysozoa</taxon>
        <taxon>Arthropoda</taxon>
        <taxon>Chelicerata</taxon>
        <taxon>Arachnida</taxon>
        <taxon>Araneae</taxon>
        <taxon>Araneomorphae</taxon>
        <taxon>Entelegynae</taxon>
        <taxon>Araneoidea</taxon>
        <taxon>Nephilidae</taxon>
        <taxon>Nephila</taxon>
    </lineage>
</organism>
<gene>
    <name evidence="1" type="primary">X975_24149</name>
    <name evidence="1" type="ORF">NPIL_507861</name>
</gene>
<dbReference type="OrthoDB" id="6378341at2759"/>
<protein>
    <submittedName>
        <fullName evidence="1">SCAN domain-containing protein 3</fullName>
    </submittedName>
</protein>
<dbReference type="AlphaFoldDB" id="A0A8X6MU61"/>
<dbReference type="Proteomes" id="UP000887013">
    <property type="component" value="Unassembled WGS sequence"/>
</dbReference>
<dbReference type="EMBL" id="BMAW01051034">
    <property type="protein sequence ID" value="GFS78132.1"/>
    <property type="molecule type" value="Genomic_DNA"/>
</dbReference>
<keyword evidence="2" id="KW-1185">Reference proteome</keyword>
<proteinExistence type="predicted"/>
<sequence>MTYVVKVDFAEEMLFCKSLESITTSKDIYNKLKTYLDANNVPMKNITSCAADSAPNRMGNKNGCLKLIKDENPNMVLVHCVIYRENLVAKNTFHLI</sequence>
<dbReference type="PANTHER" id="PTHR45913:SF22">
    <property type="entry name" value="SCAN BOX DOMAIN-CONTAINING PROTEIN"/>
    <property type="match status" value="1"/>
</dbReference>
<evidence type="ECO:0000313" key="1">
    <source>
        <dbReference type="EMBL" id="GFS78132.1"/>
    </source>
</evidence>
<comment type="caution">
    <text evidence="1">The sequence shown here is derived from an EMBL/GenBank/DDBJ whole genome shotgun (WGS) entry which is preliminary data.</text>
</comment>
<reference evidence="1" key="1">
    <citation type="submission" date="2020-08" db="EMBL/GenBank/DDBJ databases">
        <title>Multicomponent nature underlies the extraordinary mechanical properties of spider dragline silk.</title>
        <authorList>
            <person name="Kono N."/>
            <person name="Nakamura H."/>
            <person name="Mori M."/>
            <person name="Yoshida Y."/>
            <person name="Ohtoshi R."/>
            <person name="Malay A.D."/>
            <person name="Moran D.A.P."/>
            <person name="Tomita M."/>
            <person name="Numata K."/>
            <person name="Arakawa K."/>
        </authorList>
    </citation>
    <scope>NUCLEOTIDE SEQUENCE</scope>
</reference>
<name>A0A8X6MU61_NEPPI</name>
<dbReference type="PANTHER" id="PTHR45913">
    <property type="entry name" value="EPM2A-INTERACTING PROTEIN 1"/>
    <property type="match status" value="1"/>
</dbReference>